<dbReference type="AlphaFoldDB" id="A0A6A4H5Q0"/>
<name>A0A6A4H5Q0_9AGAR</name>
<feature type="transmembrane region" description="Helical" evidence="1">
    <location>
        <begin position="20"/>
        <end position="42"/>
    </location>
</feature>
<protein>
    <submittedName>
        <fullName evidence="2">Uncharacterized protein</fullName>
    </submittedName>
</protein>
<keyword evidence="3" id="KW-1185">Reference proteome</keyword>
<evidence type="ECO:0000256" key="1">
    <source>
        <dbReference type="SAM" id="Phobius"/>
    </source>
</evidence>
<gene>
    <name evidence="2" type="ORF">BT96DRAFT_944477</name>
</gene>
<evidence type="ECO:0000313" key="2">
    <source>
        <dbReference type="EMBL" id="KAE9392674.1"/>
    </source>
</evidence>
<organism evidence="2 3">
    <name type="scientific">Gymnopus androsaceus JB14</name>
    <dbReference type="NCBI Taxonomy" id="1447944"/>
    <lineage>
        <taxon>Eukaryota</taxon>
        <taxon>Fungi</taxon>
        <taxon>Dikarya</taxon>
        <taxon>Basidiomycota</taxon>
        <taxon>Agaricomycotina</taxon>
        <taxon>Agaricomycetes</taxon>
        <taxon>Agaricomycetidae</taxon>
        <taxon>Agaricales</taxon>
        <taxon>Marasmiineae</taxon>
        <taxon>Omphalotaceae</taxon>
        <taxon>Gymnopus</taxon>
    </lineage>
</organism>
<dbReference type="EMBL" id="ML769590">
    <property type="protein sequence ID" value="KAE9392674.1"/>
    <property type="molecule type" value="Genomic_DNA"/>
</dbReference>
<dbReference type="Proteomes" id="UP000799118">
    <property type="component" value="Unassembled WGS sequence"/>
</dbReference>
<reference evidence="2" key="1">
    <citation type="journal article" date="2019" name="Environ. Microbiol.">
        <title>Fungal ecological strategies reflected in gene transcription - a case study of two litter decomposers.</title>
        <authorList>
            <person name="Barbi F."/>
            <person name="Kohler A."/>
            <person name="Barry K."/>
            <person name="Baskaran P."/>
            <person name="Daum C."/>
            <person name="Fauchery L."/>
            <person name="Ihrmark K."/>
            <person name="Kuo A."/>
            <person name="LaButti K."/>
            <person name="Lipzen A."/>
            <person name="Morin E."/>
            <person name="Grigoriev I.V."/>
            <person name="Henrissat B."/>
            <person name="Lindahl B."/>
            <person name="Martin F."/>
        </authorList>
    </citation>
    <scope>NUCLEOTIDE SEQUENCE</scope>
    <source>
        <strain evidence="2">JB14</strain>
    </source>
</reference>
<keyword evidence="1" id="KW-0472">Membrane</keyword>
<accession>A0A6A4H5Q0</accession>
<sequence>MSLLQMVHHEPIGILRLYIIDYWPQLVTYIIANFIIVWWAWVMYPRNMIVQVILTVISAADLALWVNAQAHLSSSGVKPYSAGAYIQFSTAANFVSSGANTISTLLIAFWACTPLKAGLSYSSTPAQEQINKSLDIQEPGVELSQMQRSHLCTQEFMSEQHWFSIAMLYISEDIWLATKEPGEVTVSRKTRIQHYTKIGILVLYPVFLFTYDRTFNPHPYPQGTSLADPPSKSLKTVKPEWEYLSANRTRTEDRLH</sequence>
<evidence type="ECO:0000313" key="3">
    <source>
        <dbReference type="Proteomes" id="UP000799118"/>
    </source>
</evidence>
<feature type="transmembrane region" description="Helical" evidence="1">
    <location>
        <begin position="48"/>
        <end position="68"/>
    </location>
</feature>
<keyword evidence="1" id="KW-1133">Transmembrane helix</keyword>
<keyword evidence="1" id="KW-0812">Transmembrane</keyword>
<proteinExistence type="predicted"/>